<evidence type="ECO:0008006" key="3">
    <source>
        <dbReference type="Google" id="ProtNLM"/>
    </source>
</evidence>
<dbReference type="EMBL" id="SJPH01000004">
    <property type="protein sequence ID" value="TWT43296.1"/>
    <property type="molecule type" value="Genomic_DNA"/>
</dbReference>
<keyword evidence="2" id="KW-1185">Reference proteome</keyword>
<evidence type="ECO:0000313" key="1">
    <source>
        <dbReference type="EMBL" id="TWT43296.1"/>
    </source>
</evidence>
<proteinExistence type="predicted"/>
<name>A0A5C5VXF7_9BACT</name>
<reference evidence="1 2" key="1">
    <citation type="submission" date="2019-02" db="EMBL/GenBank/DDBJ databases">
        <title>Deep-cultivation of Planctomycetes and their phenomic and genomic characterization uncovers novel biology.</title>
        <authorList>
            <person name="Wiegand S."/>
            <person name="Jogler M."/>
            <person name="Boedeker C."/>
            <person name="Pinto D."/>
            <person name="Vollmers J."/>
            <person name="Rivas-Marin E."/>
            <person name="Kohn T."/>
            <person name="Peeters S.H."/>
            <person name="Heuer A."/>
            <person name="Rast P."/>
            <person name="Oberbeckmann S."/>
            <person name="Bunk B."/>
            <person name="Jeske O."/>
            <person name="Meyerdierks A."/>
            <person name="Storesund J.E."/>
            <person name="Kallscheuer N."/>
            <person name="Luecker S."/>
            <person name="Lage O.M."/>
            <person name="Pohl T."/>
            <person name="Merkel B.J."/>
            <person name="Hornburger P."/>
            <person name="Mueller R.-W."/>
            <person name="Bruemmer F."/>
            <person name="Labrenz M."/>
            <person name="Spormann A.M."/>
            <person name="Op Den Camp H."/>
            <person name="Overmann J."/>
            <person name="Amann R."/>
            <person name="Jetten M.S.M."/>
            <person name="Mascher T."/>
            <person name="Medema M.H."/>
            <person name="Devos D.P."/>
            <person name="Kaster A.-K."/>
            <person name="Ovreas L."/>
            <person name="Rohde M."/>
            <person name="Galperin M.Y."/>
            <person name="Jogler C."/>
        </authorList>
    </citation>
    <scope>NUCLEOTIDE SEQUENCE [LARGE SCALE GENOMIC DNA]</scope>
    <source>
        <strain evidence="1 2">Pla111</strain>
    </source>
</reference>
<dbReference type="AlphaFoldDB" id="A0A5C5VXF7"/>
<sequence length="56" mass="5762">MNAVFGDFNGDGTVDNGGLNALLSNWGFGFAIPEPQALLLALAACVAGGRRRVAVR</sequence>
<organism evidence="1 2">
    <name type="scientific">Botrimarina hoheduenensis</name>
    <dbReference type="NCBI Taxonomy" id="2528000"/>
    <lineage>
        <taxon>Bacteria</taxon>
        <taxon>Pseudomonadati</taxon>
        <taxon>Planctomycetota</taxon>
        <taxon>Planctomycetia</taxon>
        <taxon>Pirellulales</taxon>
        <taxon>Lacipirellulaceae</taxon>
        <taxon>Botrimarina</taxon>
    </lineage>
</organism>
<accession>A0A5C5VXF7</accession>
<gene>
    <name evidence="1" type="ORF">Pla111_22470</name>
</gene>
<protein>
    <recommendedName>
        <fullName evidence="3">PEP-CTERM protein-sorting domain-containing protein</fullName>
    </recommendedName>
</protein>
<comment type="caution">
    <text evidence="1">The sequence shown here is derived from an EMBL/GenBank/DDBJ whole genome shotgun (WGS) entry which is preliminary data.</text>
</comment>
<evidence type="ECO:0000313" key="2">
    <source>
        <dbReference type="Proteomes" id="UP000318995"/>
    </source>
</evidence>
<dbReference type="RefSeq" id="WP_197524957.1">
    <property type="nucleotide sequence ID" value="NZ_SJPH01000004.1"/>
</dbReference>
<dbReference type="Proteomes" id="UP000318995">
    <property type="component" value="Unassembled WGS sequence"/>
</dbReference>